<dbReference type="eggNOG" id="KOG0583">
    <property type="taxonomic scope" value="Eukaryota"/>
</dbReference>
<dbReference type="SUPFAM" id="SSF56112">
    <property type="entry name" value="Protein kinase-like (PK-like)"/>
    <property type="match status" value="1"/>
</dbReference>
<gene>
    <name evidence="9" type="ordered locus">Cd36_06890</name>
    <name evidence="10" type="ORF">CD36_06890</name>
</gene>
<dbReference type="VEuPathDB" id="FungiDB:CD36_06890"/>
<dbReference type="Proteomes" id="UP000002605">
    <property type="component" value="Chromosome 1"/>
</dbReference>
<evidence type="ECO:0000256" key="4">
    <source>
        <dbReference type="ARBA" id="ARBA00022741"/>
    </source>
</evidence>
<feature type="compositionally biased region" description="Basic residues" evidence="7">
    <location>
        <begin position="560"/>
        <end position="583"/>
    </location>
</feature>
<organism evidence="10 11">
    <name type="scientific">Candida dubliniensis (strain CD36 / ATCC MYA-646 / CBS 7987 / NCPF 3949 / NRRL Y-17841)</name>
    <name type="common">Yeast</name>
    <dbReference type="NCBI Taxonomy" id="573826"/>
    <lineage>
        <taxon>Eukaryota</taxon>
        <taxon>Fungi</taxon>
        <taxon>Dikarya</taxon>
        <taxon>Ascomycota</taxon>
        <taxon>Saccharomycotina</taxon>
        <taxon>Pichiomycetes</taxon>
        <taxon>Debaryomycetaceae</taxon>
        <taxon>Candida/Lodderomyces clade</taxon>
        <taxon>Candida</taxon>
    </lineage>
</organism>
<dbReference type="Pfam" id="PF00069">
    <property type="entry name" value="Pkinase"/>
    <property type="match status" value="1"/>
</dbReference>
<dbReference type="AlphaFoldDB" id="B9W8C5"/>
<dbReference type="GO" id="GO:0035556">
    <property type="term" value="P:intracellular signal transduction"/>
    <property type="evidence" value="ECO:0007669"/>
    <property type="project" value="TreeGrafter"/>
</dbReference>
<dbReference type="PROSITE" id="PS50011">
    <property type="entry name" value="PROTEIN_KINASE_DOM"/>
    <property type="match status" value="1"/>
</dbReference>
<dbReference type="CGD" id="CAL0000167454">
    <property type="gene designation" value="Cd36_06890"/>
</dbReference>
<feature type="compositionally biased region" description="Low complexity" evidence="7">
    <location>
        <begin position="772"/>
        <end position="790"/>
    </location>
</feature>
<evidence type="ECO:0000256" key="5">
    <source>
        <dbReference type="ARBA" id="ARBA00022777"/>
    </source>
</evidence>
<feature type="region of interest" description="Disordered" evidence="7">
    <location>
        <begin position="61"/>
        <end position="99"/>
    </location>
</feature>
<evidence type="ECO:0000256" key="2">
    <source>
        <dbReference type="ARBA" id="ARBA00022527"/>
    </source>
</evidence>
<dbReference type="HOGENOM" id="CLU_008377_1_0_1"/>
<reference evidence="10 11" key="1">
    <citation type="journal article" date="2009" name="Genome Res.">
        <title>Comparative genomics of the fungal pathogens Candida dubliniensis and Candida albicans.</title>
        <authorList>
            <person name="Jackson A.P."/>
            <person name="Gamble J.A."/>
            <person name="Yeomans T."/>
            <person name="Moran G.P."/>
            <person name="Saunders D."/>
            <person name="Harris D."/>
            <person name="Aslett M."/>
            <person name="Barrell J.F."/>
            <person name="Butler G."/>
            <person name="Citiulo F."/>
            <person name="Coleman D.C."/>
            <person name="de Groot P.W.J."/>
            <person name="Goodwin T.J."/>
            <person name="Quail M.A."/>
            <person name="McQuillan J."/>
            <person name="Munro C.A."/>
            <person name="Pain A."/>
            <person name="Poulter R.T."/>
            <person name="Rajandream M.A."/>
            <person name="Renauld H."/>
            <person name="Spiering M.J."/>
            <person name="Tivey A."/>
            <person name="Gow N.A.R."/>
            <person name="Barrell B."/>
            <person name="Sullivan D.J."/>
            <person name="Berriman M."/>
        </authorList>
    </citation>
    <scope>NUCLEOTIDE SEQUENCE [LARGE SCALE GENOMIC DNA]</scope>
    <source>
        <strain evidence="11">CD36 / ATCC MYA-646 / CBS 7987 / NCPF 3949 / NRRL Y-17841</strain>
    </source>
</reference>
<protein>
    <submittedName>
        <fullName evidence="10">Serine/threonine protein kinase, putative</fullName>
    </submittedName>
</protein>
<evidence type="ECO:0000259" key="8">
    <source>
        <dbReference type="PROSITE" id="PS50011"/>
    </source>
</evidence>
<evidence type="ECO:0000256" key="3">
    <source>
        <dbReference type="ARBA" id="ARBA00022679"/>
    </source>
</evidence>
<evidence type="ECO:0000256" key="1">
    <source>
        <dbReference type="ARBA" id="ARBA00010791"/>
    </source>
</evidence>
<name>B9W8C5_CANDC</name>
<keyword evidence="6" id="KW-0067">ATP-binding</keyword>
<comment type="similarity">
    <text evidence="1">Belongs to the protein kinase superfamily. CAMK Ser/Thr protein kinase family. NIM1 subfamily.</text>
</comment>
<dbReference type="InterPro" id="IPR011009">
    <property type="entry name" value="Kinase-like_dom_sf"/>
</dbReference>
<feature type="region of interest" description="Disordered" evidence="7">
    <location>
        <begin position="552"/>
        <end position="644"/>
    </location>
</feature>
<evidence type="ECO:0000313" key="9">
    <source>
        <dbReference type="CGD" id="CAL0000167454"/>
    </source>
</evidence>
<feature type="compositionally biased region" description="Acidic residues" evidence="7">
    <location>
        <begin position="337"/>
        <end position="346"/>
    </location>
</feature>
<evidence type="ECO:0000313" key="11">
    <source>
        <dbReference type="Proteomes" id="UP000002605"/>
    </source>
</evidence>
<dbReference type="PANTHER" id="PTHR24346">
    <property type="entry name" value="MAP/MICROTUBULE AFFINITY-REGULATING KINASE"/>
    <property type="match status" value="1"/>
</dbReference>
<proteinExistence type="inferred from homology"/>
<keyword evidence="3" id="KW-0808">Transferase</keyword>
<dbReference type="InterPro" id="IPR000719">
    <property type="entry name" value="Prot_kinase_dom"/>
</dbReference>
<feature type="compositionally biased region" description="Basic residues" evidence="7">
    <location>
        <begin position="604"/>
        <end position="613"/>
    </location>
</feature>
<accession>B9W8C5</accession>
<dbReference type="RefSeq" id="XP_002417346.1">
    <property type="nucleotide sequence ID" value="XM_002417301.1"/>
</dbReference>
<feature type="region of interest" description="Disordered" evidence="7">
    <location>
        <begin position="768"/>
        <end position="802"/>
    </location>
</feature>
<dbReference type="PROSITE" id="PS00108">
    <property type="entry name" value="PROTEIN_KINASE_ST"/>
    <property type="match status" value="1"/>
</dbReference>
<evidence type="ECO:0000256" key="7">
    <source>
        <dbReference type="SAM" id="MobiDB-lite"/>
    </source>
</evidence>
<dbReference type="OrthoDB" id="4062651at2759"/>
<dbReference type="SMART" id="SM00220">
    <property type="entry name" value="S_TKc"/>
    <property type="match status" value="1"/>
</dbReference>
<keyword evidence="11" id="KW-1185">Reference proteome</keyword>
<dbReference type="PANTHER" id="PTHR24346:SF82">
    <property type="entry name" value="KP78A-RELATED"/>
    <property type="match status" value="1"/>
</dbReference>
<dbReference type="GO" id="GO:0005524">
    <property type="term" value="F:ATP binding"/>
    <property type="evidence" value="ECO:0007669"/>
    <property type="project" value="UniProtKB-KW"/>
</dbReference>
<keyword evidence="5 10" id="KW-0418">Kinase</keyword>
<feature type="compositionally biased region" description="Polar residues" evidence="7">
    <location>
        <begin position="62"/>
        <end position="79"/>
    </location>
</feature>
<evidence type="ECO:0000256" key="6">
    <source>
        <dbReference type="ARBA" id="ARBA00022840"/>
    </source>
</evidence>
<keyword evidence="4" id="KW-0547">Nucleotide-binding</keyword>
<dbReference type="GO" id="GO:0005737">
    <property type="term" value="C:cytoplasm"/>
    <property type="evidence" value="ECO:0007669"/>
    <property type="project" value="TreeGrafter"/>
</dbReference>
<feature type="compositionally biased region" description="Low complexity" evidence="7">
    <location>
        <begin position="626"/>
        <end position="637"/>
    </location>
</feature>
<feature type="domain" description="Protein kinase" evidence="8">
    <location>
        <begin position="17"/>
        <end position="326"/>
    </location>
</feature>
<feature type="compositionally biased region" description="Acidic residues" evidence="7">
    <location>
        <begin position="355"/>
        <end position="377"/>
    </location>
</feature>
<feature type="region of interest" description="Disordered" evidence="7">
    <location>
        <begin position="337"/>
        <end position="377"/>
    </location>
</feature>
<feature type="compositionally biased region" description="Polar residues" evidence="7">
    <location>
        <begin position="584"/>
        <end position="601"/>
    </location>
</feature>
<dbReference type="Gene3D" id="1.10.510.10">
    <property type="entry name" value="Transferase(Phosphotransferase) domain 1"/>
    <property type="match status" value="1"/>
</dbReference>
<dbReference type="KEGG" id="cdu:CD36_06890"/>
<dbReference type="GeneID" id="8044886"/>
<dbReference type="InterPro" id="IPR008271">
    <property type="entry name" value="Ser/Thr_kinase_AS"/>
</dbReference>
<dbReference type="EMBL" id="FM992688">
    <property type="protein sequence ID" value="CAX44994.1"/>
    <property type="molecule type" value="Genomic_DNA"/>
</dbReference>
<keyword evidence="2 10" id="KW-0723">Serine/threonine-protein kinase</keyword>
<dbReference type="GO" id="GO:0004674">
    <property type="term" value="F:protein serine/threonine kinase activity"/>
    <property type="evidence" value="ECO:0007669"/>
    <property type="project" value="UniProtKB-KW"/>
</dbReference>
<sequence>MEQFEQYDKGELLRDRYLKVNDISEGSYGLVSVAKDTRNNNCLVAVKFIYPVDYKKEHKLLETTSRPSSSPAKMRNNGSKQDESDSHDSQQNSNVSKPKRESIFNTLYNEAQKEIKFHKILGDHPHISKLYDHFDTCLILEFCSRGDLYEAIHSGNGPVTTPDIKDVFQQILTAVDYCHSRGVYHRDLKPENILIAEDWSIKICDWGLATTSKIVTNKDEFDIGSERYMAPELFDNNLESYDASKIDIWSVGVILLTLVFHKNPFQVANYSDKRFIQFVNNREALFDIFSTMSGDLFSVLRFSLTIDPDNRDLKGFLDELMSLRYFTIDEEYWASEYDDDDGELEEERQGRGDGEYYEDDDNNDHNEEEEEEEDSEEFGFFDEYEDKLSVSPQKLVEIKATPATPTTPISNGAMANQESENIPAPQVYVHKSSLPKSPVDNSPPMPHNRRADALLSTNTDLKPIPIHGTAGFKFHRNTRKPLNVASYNQNSYMMNNRFNNTGSTGFNTNYNGNSYNNNNHNNKFNREDFFTPKSVFNHYLDKYGEQKFGKQSSFADGYKKHSPPQRYKKRTWKKNNNHKRKTGYHQQQHVYNQYPHSTNNDSHNHHRGKRKSRSYSTSKLKRSVINGGNNTNANGGAPDTLTSNYPALHHGSTMGQIVNGSANGNGNVGSNISNSGKYIPPYLRSPTYQKSPAIEPLNEDLDHLNLNNDYDEVFHLEGDFDIPRNGDNDNQYGNHIDDIGNGHHDYHLNVAGDFSHKRNSKPEAGFIHSHHPSTATTTPGVNAQGQAHGQAGHGRRNSTSFSTSWMLNGNRRAGAIFGNELSLTSNNTNSLPNQTNSVNGGNINTNNNGKYVPPFRRNSVSSSHGAANGTGTNVAGATGIASFRKSVNERKNSLEFANGNGGSRPVSSPLTELKNHHQSHVQEVNKNRFDKSIPVGLELVSSFRKDWCDYD</sequence>
<evidence type="ECO:0000313" key="10">
    <source>
        <dbReference type="EMBL" id="CAX44994.1"/>
    </source>
</evidence>